<keyword evidence="7" id="KW-1185">Reference proteome</keyword>
<dbReference type="InterPro" id="IPR013974">
    <property type="entry name" value="SAF"/>
</dbReference>
<feature type="chain" id="PRO_5009029511" description="Flagella basal body P-ring formation protein FlgA" evidence="4">
    <location>
        <begin position="22"/>
        <end position="240"/>
    </location>
</feature>
<dbReference type="PANTHER" id="PTHR36307">
    <property type="entry name" value="FLAGELLA BASAL BODY P-RING FORMATION PROTEIN FLGA"/>
    <property type="match status" value="1"/>
</dbReference>
<gene>
    <name evidence="6" type="ORF">SAMN04488045_0048</name>
</gene>
<feature type="domain" description="SAF" evidence="5">
    <location>
        <begin position="113"/>
        <end position="174"/>
    </location>
</feature>
<evidence type="ECO:0000313" key="6">
    <source>
        <dbReference type="EMBL" id="SEF43780.1"/>
    </source>
</evidence>
<keyword evidence="4" id="KW-1005">Bacterial flagellum biogenesis</keyword>
<dbReference type="CDD" id="cd11614">
    <property type="entry name" value="SAF_CpaB_FlgA_like"/>
    <property type="match status" value="1"/>
</dbReference>
<reference evidence="6 7" key="1">
    <citation type="submission" date="2016-10" db="EMBL/GenBank/DDBJ databases">
        <authorList>
            <person name="de Groot N.N."/>
        </authorList>
    </citation>
    <scope>NUCLEOTIDE SEQUENCE [LARGE SCALE GENOMIC DNA]</scope>
    <source>
        <strain evidence="6 7">DSM 26915</strain>
    </source>
</reference>
<evidence type="ECO:0000256" key="1">
    <source>
        <dbReference type="ARBA" id="ARBA00004418"/>
    </source>
</evidence>
<dbReference type="NCBIfam" id="TIGR03170">
    <property type="entry name" value="flgA_cterm"/>
    <property type="match status" value="1"/>
</dbReference>
<evidence type="ECO:0000256" key="2">
    <source>
        <dbReference type="ARBA" id="ARBA00022729"/>
    </source>
</evidence>
<name>A0A1H5RZX3_9RHOB</name>
<evidence type="ECO:0000313" key="7">
    <source>
        <dbReference type="Proteomes" id="UP000236752"/>
    </source>
</evidence>
<keyword evidence="6" id="KW-0282">Flagellum</keyword>
<dbReference type="GO" id="GO:0044780">
    <property type="term" value="P:bacterial-type flagellum assembly"/>
    <property type="evidence" value="ECO:0007669"/>
    <property type="project" value="InterPro"/>
</dbReference>
<keyword evidence="2 4" id="KW-0732">Signal</keyword>
<dbReference type="SMART" id="SM00858">
    <property type="entry name" value="SAF"/>
    <property type="match status" value="1"/>
</dbReference>
<evidence type="ECO:0000256" key="4">
    <source>
        <dbReference type="RuleBase" id="RU362063"/>
    </source>
</evidence>
<dbReference type="OrthoDB" id="7689411at2"/>
<comment type="subcellular location">
    <subcellularLocation>
        <location evidence="1 4">Periplasm</location>
    </subcellularLocation>
</comment>
<dbReference type="Gene3D" id="2.30.30.760">
    <property type="match status" value="1"/>
</dbReference>
<evidence type="ECO:0000259" key="5">
    <source>
        <dbReference type="SMART" id="SM00858"/>
    </source>
</evidence>
<dbReference type="EMBL" id="FNUZ01000001">
    <property type="protein sequence ID" value="SEF43780.1"/>
    <property type="molecule type" value="Genomic_DNA"/>
</dbReference>
<evidence type="ECO:0000256" key="3">
    <source>
        <dbReference type="ARBA" id="ARBA00022764"/>
    </source>
</evidence>
<accession>A0A1H5RZX3</accession>
<protein>
    <recommendedName>
        <fullName evidence="4">Flagella basal body P-ring formation protein FlgA</fullName>
    </recommendedName>
</protein>
<keyword evidence="6" id="KW-0966">Cell projection</keyword>
<dbReference type="Proteomes" id="UP000236752">
    <property type="component" value="Unassembled WGS sequence"/>
</dbReference>
<dbReference type="GO" id="GO:0042597">
    <property type="term" value="C:periplasmic space"/>
    <property type="evidence" value="ECO:0007669"/>
    <property type="project" value="UniProtKB-SubCell"/>
</dbReference>
<dbReference type="RefSeq" id="WP_103908475.1">
    <property type="nucleotide sequence ID" value="NZ_FNUZ01000001.1"/>
</dbReference>
<dbReference type="Pfam" id="PF13144">
    <property type="entry name" value="ChapFlgA"/>
    <property type="match status" value="1"/>
</dbReference>
<dbReference type="AlphaFoldDB" id="A0A1H5RZX3"/>
<organism evidence="6 7">
    <name type="scientific">Thalassococcus halodurans</name>
    <dbReference type="NCBI Taxonomy" id="373675"/>
    <lineage>
        <taxon>Bacteria</taxon>
        <taxon>Pseudomonadati</taxon>
        <taxon>Pseudomonadota</taxon>
        <taxon>Alphaproteobacteria</taxon>
        <taxon>Rhodobacterales</taxon>
        <taxon>Roseobacteraceae</taxon>
        <taxon>Thalassococcus</taxon>
    </lineage>
</organism>
<keyword evidence="3 4" id="KW-0574">Periplasm</keyword>
<sequence length="240" mass="25689">MTRFGTIFVATAALFLSAAAAANPQDGLDGTEVTDLILAALDEAGLSGQPQVSEHRHFPACGTNPDVAPKGNDWRTVTLHCNTEASWQRSIRLPGMTVAPSDQHSRDLTGPMITAVALTESLKRGTVLQRQHLALAETSAATGDTLFIKPNTLIGRKLRINLGAGNIIQPRHLKMSWMIEKGTPVAITSSIPGLAVEMAGLAMESGQYGDIIEVQNKGSGRVIKAIVHDRNKVRVRPNMN</sequence>
<keyword evidence="6" id="KW-0969">Cilium</keyword>
<dbReference type="PANTHER" id="PTHR36307:SF1">
    <property type="entry name" value="FLAGELLA BASAL BODY P-RING FORMATION PROTEIN FLGA"/>
    <property type="match status" value="1"/>
</dbReference>
<dbReference type="InterPro" id="IPR017585">
    <property type="entry name" value="SAF_FlgA"/>
</dbReference>
<comment type="similarity">
    <text evidence="4">Belongs to the FlgA family.</text>
</comment>
<feature type="signal peptide" evidence="4">
    <location>
        <begin position="1"/>
        <end position="21"/>
    </location>
</feature>
<dbReference type="InterPro" id="IPR039246">
    <property type="entry name" value="Flagellar_FlgA"/>
</dbReference>
<proteinExistence type="inferred from homology"/>
<comment type="function">
    <text evidence="4">Involved in the assembly process of the P-ring formation. It may associate with FlgF on the rod constituting a structure essential for the P-ring assembly or may act as a modulator protein for the P-ring assembly.</text>
</comment>